<comment type="caution">
    <text evidence="2">The sequence shown here is derived from an EMBL/GenBank/DDBJ whole genome shotgun (WGS) entry which is preliminary data.</text>
</comment>
<accession>A0A0F9G4R0</accession>
<evidence type="ECO:0000256" key="1">
    <source>
        <dbReference type="SAM" id="Phobius"/>
    </source>
</evidence>
<evidence type="ECO:0000313" key="2">
    <source>
        <dbReference type="EMBL" id="KKL85431.1"/>
    </source>
</evidence>
<sequence length="68" mass="7894">MNFGTILLIVIFALIGGIIFGALYTLLSIMWSGRKAKREFKQGKIFEVEENPTQEVKRKRLKVPKRRN</sequence>
<keyword evidence="1" id="KW-1133">Transmembrane helix</keyword>
<name>A0A0F9G4R0_9ZZZZ</name>
<reference evidence="2" key="1">
    <citation type="journal article" date="2015" name="Nature">
        <title>Complex archaea that bridge the gap between prokaryotes and eukaryotes.</title>
        <authorList>
            <person name="Spang A."/>
            <person name="Saw J.H."/>
            <person name="Jorgensen S.L."/>
            <person name="Zaremba-Niedzwiedzka K."/>
            <person name="Martijn J."/>
            <person name="Lind A.E."/>
            <person name="van Eijk R."/>
            <person name="Schleper C."/>
            <person name="Guy L."/>
            <person name="Ettema T.J."/>
        </authorList>
    </citation>
    <scope>NUCLEOTIDE SEQUENCE</scope>
</reference>
<keyword evidence="1" id="KW-0472">Membrane</keyword>
<keyword evidence="1" id="KW-0812">Transmembrane</keyword>
<dbReference type="EMBL" id="LAZR01021407">
    <property type="protein sequence ID" value="KKL85431.1"/>
    <property type="molecule type" value="Genomic_DNA"/>
</dbReference>
<feature type="transmembrane region" description="Helical" evidence="1">
    <location>
        <begin position="6"/>
        <end position="31"/>
    </location>
</feature>
<protein>
    <submittedName>
        <fullName evidence="2">Uncharacterized protein</fullName>
    </submittedName>
</protein>
<organism evidence="2">
    <name type="scientific">marine sediment metagenome</name>
    <dbReference type="NCBI Taxonomy" id="412755"/>
    <lineage>
        <taxon>unclassified sequences</taxon>
        <taxon>metagenomes</taxon>
        <taxon>ecological metagenomes</taxon>
    </lineage>
</organism>
<gene>
    <name evidence="2" type="ORF">LCGC14_1954840</name>
</gene>
<proteinExistence type="predicted"/>
<dbReference type="AlphaFoldDB" id="A0A0F9G4R0"/>